<keyword evidence="4" id="KW-0443">Lipid metabolism</keyword>
<evidence type="ECO:0000256" key="7">
    <source>
        <dbReference type="ARBA" id="ARBA00039058"/>
    </source>
</evidence>
<accession>A0A7C9LRL5</accession>
<evidence type="ECO:0000256" key="1">
    <source>
        <dbReference type="ARBA" id="ARBA00005189"/>
    </source>
</evidence>
<keyword evidence="5" id="KW-0012">Acyltransferase</keyword>
<evidence type="ECO:0000256" key="8">
    <source>
        <dbReference type="ARBA" id="ARBA00039866"/>
    </source>
</evidence>
<dbReference type="AlphaFoldDB" id="A0A7C9LRL5"/>
<protein>
    <recommendedName>
        <fullName evidence="8">L-ornithine N(alpha)-acyltransferase</fullName>
        <ecNumber evidence="7">2.3.2.30</ecNumber>
    </recommendedName>
</protein>
<dbReference type="SUPFAM" id="SSF55729">
    <property type="entry name" value="Acyl-CoA N-acyltransferases (Nat)"/>
    <property type="match status" value="1"/>
</dbReference>
<organism evidence="11 12">
    <name type="scientific">Sediminimonas qiaohouensis</name>
    <dbReference type="NCBI Taxonomy" id="552061"/>
    <lineage>
        <taxon>Bacteria</taxon>
        <taxon>Pseudomonadati</taxon>
        <taxon>Pseudomonadota</taxon>
        <taxon>Alphaproteobacteria</taxon>
        <taxon>Rhodobacterales</taxon>
        <taxon>Roseobacteraceae</taxon>
        <taxon>Sediminimonas</taxon>
    </lineage>
</organism>
<dbReference type="EC" id="2.3.2.30" evidence="7"/>
<name>A0A7C9LRL5_9RHOB</name>
<comment type="function">
    <text evidence="9">Catalyzes the first step in the biosynthesis of ornithine lipids, which are phosphorus-free membrane lipids. Catalyzes the 3-hydroxyacyl-acyl carrier protein-dependent acylation of ornithine to form lyso-ornithine lipid (LOL).</text>
</comment>
<evidence type="ECO:0000256" key="4">
    <source>
        <dbReference type="ARBA" id="ARBA00023098"/>
    </source>
</evidence>
<dbReference type="Proteomes" id="UP000483078">
    <property type="component" value="Unassembled WGS sequence"/>
</dbReference>
<keyword evidence="2" id="KW-0444">Lipid biosynthesis</keyword>
<dbReference type="EMBL" id="VENJ01000006">
    <property type="protein sequence ID" value="MTJ04336.1"/>
    <property type="molecule type" value="Genomic_DNA"/>
</dbReference>
<evidence type="ECO:0000313" key="12">
    <source>
        <dbReference type="Proteomes" id="UP000483078"/>
    </source>
</evidence>
<evidence type="ECO:0000256" key="3">
    <source>
        <dbReference type="ARBA" id="ARBA00022679"/>
    </source>
</evidence>
<evidence type="ECO:0000256" key="2">
    <source>
        <dbReference type="ARBA" id="ARBA00022516"/>
    </source>
</evidence>
<dbReference type="Pfam" id="PF13444">
    <property type="entry name" value="Acetyltransf_5"/>
    <property type="match status" value="1"/>
</dbReference>
<dbReference type="RefSeq" id="WP_273248943.1">
    <property type="nucleotide sequence ID" value="NZ_VENJ01000006.1"/>
</dbReference>
<evidence type="ECO:0000313" key="11">
    <source>
        <dbReference type="EMBL" id="MTJ04336.1"/>
    </source>
</evidence>
<sequence>MPILEKGRYRGRIAETRVDIERAQRLRQRCFRGSATGLDSDGFDQPCRHFLVEDRASGQLVCCFRVLPIESGARIGQSYSAQFYDLSALEGFGGPMAEMGRFCIDPDRSDPDILRLGWGILTQYVDQLGIEMLFGCSSFRGTDAGAYDDAFALLNARHLAPRRWWPGIKAPRVVRFGDGAGKDTDMRRAMRRMPPLLKTYLVMGGWVSDHAVVDDALNTLHVFTGLEIGAIPPARQRLLRAVAS</sequence>
<comment type="catalytic activity">
    <reaction evidence="10">
        <text>a (3R)-hydroxyacyl-[ACP] + L-ornithine = a lyso-ornithine lipid + holo-[ACP] + H(+)</text>
        <dbReference type="Rhea" id="RHEA:20633"/>
        <dbReference type="Rhea" id="RHEA-COMP:9685"/>
        <dbReference type="Rhea" id="RHEA-COMP:9945"/>
        <dbReference type="ChEBI" id="CHEBI:15378"/>
        <dbReference type="ChEBI" id="CHEBI:46911"/>
        <dbReference type="ChEBI" id="CHEBI:64479"/>
        <dbReference type="ChEBI" id="CHEBI:78827"/>
        <dbReference type="ChEBI" id="CHEBI:138482"/>
        <dbReference type="EC" id="2.3.2.30"/>
    </reaction>
    <physiologicalReaction direction="left-to-right" evidence="10">
        <dbReference type="Rhea" id="RHEA:20634"/>
    </physiologicalReaction>
</comment>
<evidence type="ECO:0000256" key="6">
    <source>
        <dbReference type="ARBA" id="ARBA00038095"/>
    </source>
</evidence>
<dbReference type="GO" id="GO:0043810">
    <property type="term" value="F:ornithine-acyl [acyl carrier protein] N-acyltransferase activity"/>
    <property type="evidence" value="ECO:0007669"/>
    <property type="project" value="UniProtKB-EC"/>
</dbReference>
<dbReference type="PANTHER" id="PTHR37323:SF1">
    <property type="entry name" value="L-ORNITHINE N(ALPHA)-ACYLTRANSFERASE"/>
    <property type="match status" value="1"/>
</dbReference>
<keyword evidence="3 11" id="KW-0808">Transferase</keyword>
<dbReference type="PANTHER" id="PTHR37323">
    <property type="entry name" value="GCN5-RELATED N-ACETYLTRANSFERASE"/>
    <property type="match status" value="1"/>
</dbReference>
<dbReference type="Gene3D" id="3.40.630.30">
    <property type="match status" value="1"/>
</dbReference>
<reference evidence="11 12" key="1">
    <citation type="submission" date="2019-06" db="EMBL/GenBank/DDBJ databases">
        <title>Enrichment of Autotrophic Halophilic Microorganisms from Red Sea Brine Pool Using Microbial Electrosynthesis System.</title>
        <authorList>
            <person name="Alqahtani M.F."/>
            <person name="Bajracharya S."/>
            <person name="Katuri K.P."/>
            <person name="Ali M."/>
            <person name="Saikaly P.E."/>
        </authorList>
    </citation>
    <scope>NUCLEOTIDE SEQUENCE [LARGE SCALE GENOMIC DNA]</scope>
    <source>
        <strain evidence="11">MES6</strain>
    </source>
</reference>
<proteinExistence type="inferred from homology"/>
<gene>
    <name evidence="11" type="ORF">FH759_06540</name>
</gene>
<evidence type="ECO:0000256" key="5">
    <source>
        <dbReference type="ARBA" id="ARBA00023315"/>
    </source>
</evidence>
<comment type="similarity">
    <text evidence="6">Belongs to the acetyltransferase family. OlsB subfamily.</text>
</comment>
<comment type="pathway">
    <text evidence="1">Lipid metabolism.</text>
</comment>
<dbReference type="GO" id="GO:0006629">
    <property type="term" value="P:lipid metabolic process"/>
    <property type="evidence" value="ECO:0007669"/>
    <property type="project" value="UniProtKB-KW"/>
</dbReference>
<dbReference type="InterPro" id="IPR052351">
    <property type="entry name" value="Ornithine_N-alpha-AT"/>
</dbReference>
<dbReference type="InterPro" id="IPR016181">
    <property type="entry name" value="Acyl_CoA_acyltransferase"/>
</dbReference>
<comment type="caution">
    <text evidence="11">The sequence shown here is derived from an EMBL/GenBank/DDBJ whole genome shotgun (WGS) entry which is preliminary data.</text>
</comment>
<evidence type="ECO:0000256" key="9">
    <source>
        <dbReference type="ARBA" id="ARBA00045724"/>
    </source>
</evidence>
<evidence type="ECO:0000256" key="10">
    <source>
        <dbReference type="ARBA" id="ARBA00047785"/>
    </source>
</evidence>